<gene>
    <name evidence="1" type="ORF">NCTC10313_03667</name>
</gene>
<name>A0A377ZM97_KLEPO</name>
<protein>
    <submittedName>
        <fullName evidence="1">Transcriptional regulator</fullName>
    </submittedName>
</protein>
<dbReference type="EMBL" id="UGLW01000003">
    <property type="protein sequence ID" value="STU76410.1"/>
    <property type="molecule type" value="Genomic_DNA"/>
</dbReference>
<accession>A0A377ZM97</accession>
<evidence type="ECO:0000313" key="1">
    <source>
        <dbReference type="EMBL" id="STU76410.1"/>
    </source>
</evidence>
<reference evidence="1 2" key="1">
    <citation type="submission" date="2018-06" db="EMBL/GenBank/DDBJ databases">
        <authorList>
            <consortium name="Pathogen Informatics"/>
            <person name="Doyle S."/>
        </authorList>
    </citation>
    <scope>NUCLEOTIDE SEQUENCE [LARGE SCALE GENOMIC DNA]</scope>
    <source>
        <strain evidence="1 2">NCTC10313</strain>
    </source>
</reference>
<sequence>MRQADLDVGLILDPQGQAGLSVLAFAELEVGIVMRPDHPLAGAKALSLASSAWSGISCPARR</sequence>
<organism evidence="1 2">
    <name type="scientific">Klebsiella pneumoniae subsp. ozaenae</name>
    <dbReference type="NCBI Taxonomy" id="574"/>
    <lineage>
        <taxon>Bacteria</taxon>
        <taxon>Pseudomonadati</taxon>
        <taxon>Pseudomonadota</taxon>
        <taxon>Gammaproteobacteria</taxon>
        <taxon>Enterobacterales</taxon>
        <taxon>Enterobacteriaceae</taxon>
        <taxon>Klebsiella/Raoultella group</taxon>
        <taxon>Klebsiella</taxon>
        <taxon>Klebsiella pneumoniae complex</taxon>
    </lineage>
</organism>
<evidence type="ECO:0000313" key="2">
    <source>
        <dbReference type="Proteomes" id="UP000254487"/>
    </source>
</evidence>
<dbReference type="Gene3D" id="3.40.190.290">
    <property type="match status" value="1"/>
</dbReference>
<proteinExistence type="predicted"/>
<dbReference type="AlphaFoldDB" id="A0A377ZM97"/>
<dbReference type="Proteomes" id="UP000254487">
    <property type="component" value="Unassembled WGS sequence"/>
</dbReference>
<dbReference type="SUPFAM" id="SSF53850">
    <property type="entry name" value="Periplasmic binding protein-like II"/>
    <property type="match status" value="1"/>
</dbReference>